<evidence type="ECO:0000256" key="1">
    <source>
        <dbReference type="ARBA" id="ARBA00023125"/>
    </source>
</evidence>
<dbReference type="Gene3D" id="1.10.357.10">
    <property type="entry name" value="Tetracycline Repressor, domain 2"/>
    <property type="match status" value="1"/>
</dbReference>
<dbReference type="RefSeq" id="WP_056995924.1">
    <property type="nucleotide sequence ID" value="NZ_AYYR01000003.1"/>
</dbReference>
<evidence type="ECO:0000313" key="5">
    <source>
        <dbReference type="Proteomes" id="UP000051845"/>
    </source>
</evidence>
<name>A0A0R2BJL7_SECCO</name>
<keyword evidence="1 2" id="KW-0238">DNA-binding</keyword>
<reference evidence="4 5" key="1">
    <citation type="journal article" date="2015" name="Genome Announc.">
        <title>Expanding the biotechnology potential of lactobacilli through comparative genomics of 213 strains and associated genera.</title>
        <authorList>
            <person name="Sun Z."/>
            <person name="Harris H.M."/>
            <person name="McCann A."/>
            <person name="Guo C."/>
            <person name="Argimon S."/>
            <person name="Zhang W."/>
            <person name="Yang X."/>
            <person name="Jeffery I.B."/>
            <person name="Cooney J.C."/>
            <person name="Kagawa T.F."/>
            <person name="Liu W."/>
            <person name="Song Y."/>
            <person name="Salvetti E."/>
            <person name="Wrobel A."/>
            <person name="Rasinkangas P."/>
            <person name="Parkhill J."/>
            <person name="Rea M.C."/>
            <person name="O'Sullivan O."/>
            <person name="Ritari J."/>
            <person name="Douillard F.P."/>
            <person name="Paul Ross R."/>
            <person name="Yang R."/>
            <person name="Briner A.E."/>
            <person name="Felis G.E."/>
            <person name="de Vos W.M."/>
            <person name="Barrangou R."/>
            <person name="Klaenhammer T.R."/>
            <person name="Caufield P.W."/>
            <person name="Cui Y."/>
            <person name="Zhang H."/>
            <person name="O'Toole P.W."/>
        </authorList>
    </citation>
    <scope>NUCLEOTIDE SEQUENCE [LARGE SCALE GENOMIC DNA]</scope>
    <source>
        <strain evidence="4 5">DSM 20515</strain>
    </source>
</reference>
<organism evidence="4 5">
    <name type="scientific">Secundilactobacillus collinoides DSM 20515 = JCM 1123</name>
    <dbReference type="NCBI Taxonomy" id="1423733"/>
    <lineage>
        <taxon>Bacteria</taxon>
        <taxon>Bacillati</taxon>
        <taxon>Bacillota</taxon>
        <taxon>Bacilli</taxon>
        <taxon>Lactobacillales</taxon>
        <taxon>Lactobacillaceae</taxon>
        <taxon>Secundilactobacillus</taxon>
    </lineage>
</organism>
<proteinExistence type="predicted"/>
<gene>
    <name evidence="4" type="ORF">FC82_GL001585</name>
</gene>
<feature type="domain" description="HTH tetR-type" evidence="3">
    <location>
        <begin position="9"/>
        <end position="69"/>
    </location>
</feature>
<dbReference type="AlphaFoldDB" id="A0A0R2BJL7"/>
<feature type="DNA-binding region" description="H-T-H motif" evidence="2">
    <location>
        <begin position="32"/>
        <end position="51"/>
    </location>
</feature>
<dbReference type="InterPro" id="IPR036271">
    <property type="entry name" value="Tet_transcr_reg_TetR-rel_C_sf"/>
</dbReference>
<dbReference type="Proteomes" id="UP000051845">
    <property type="component" value="Unassembled WGS sequence"/>
</dbReference>
<evidence type="ECO:0000313" key="4">
    <source>
        <dbReference type="EMBL" id="KRM77956.1"/>
    </source>
</evidence>
<dbReference type="SUPFAM" id="SSF48498">
    <property type="entry name" value="Tetracyclin repressor-like, C-terminal domain"/>
    <property type="match status" value="1"/>
</dbReference>
<dbReference type="GO" id="GO:0003677">
    <property type="term" value="F:DNA binding"/>
    <property type="evidence" value="ECO:0007669"/>
    <property type="project" value="UniProtKB-UniRule"/>
</dbReference>
<comment type="caution">
    <text evidence="4">The sequence shown here is derived from an EMBL/GenBank/DDBJ whole genome shotgun (WGS) entry which is preliminary data.</text>
</comment>
<dbReference type="InterPro" id="IPR009057">
    <property type="entry name" value="Homeodomain-like_sf"/>
</dbReference>
<dbReference type="PROSITE" id="PS50977">
    <property type="entry name" value="HTH_TETR_2"/>
    <property type="match status" value="1"/>
</dbReference>
<sequence>MTKRRRHGEELENAIFESTIAILDSDGLEGLTFSKVASLAKTSRPVIYRRWDSPFSLALDAIRNKIRKENSGHLQDIKLNGDHLKDDLSQVLRRYMVVINTFSHYYASLFLAGASQENDTVLDSLFDYADKEDIKTMTLIFERAIARKEITKDNFSDEVKLLPFEWLRYHLFTEKNVSEAQLQHFIEIVLLPVYTQK</sequence>
<dbReference type="PATRIC" id="fig|1423733.4.peg.1667"/>
<dbReference type="SUPFAM" id="SSF46689">
    <property type="entry name" value="Homeodomain-like"/>
    <property type="match status" value="1"/>
</dbReference>
<dbReference type="EMBL" id="AYYR01000003">
    <property type="protein sequence ID" value="KRM77956.1"/>
    <property type="molecule type" value="Genomic_DNA"/>
</dbReference>
<dbReference type="InterPro" id="IPR001647">
    <property type="entry name" value="HTH_TetR"/>
</dbReference>
<accession>A0A0R2BJL7</accession>
<evidence type="ECO:0000259" key="3">
    <source>
        <dbReference type="PROSITE" id="PS50977"/>
    </source>
</evidence>
<dbReference type="STRING" id="33960.TY91_11580"/>
<evidence type="ECO:0000256" key="2">
    <source>
        <dbReference type="PROSITE-ProRule" id="PRU00335"/>
    </source>
</evidence>
<protein>
    <submittedName>
        <fullName evidence="4">Transcriptional regulator</fullName>
    </submittedName>
</protein>